<dbReference type="Gene3D" id="2.130.10.10">
    <property type="entry name" value="YVTN repeat-like/Quinoprotein amine dehydrogenase"/>
    <property type="match status" value="2"/>
</dbReference>
<dbReference type="InterPro" id="IPR001680">
    <property type="entry name" value="WD40_rpt"/>
</dbReference>
<feature type="repeat" description="WD" evidence="9">
    <location>
        <begin position="927"/>
        <end position="961"/>
    </location>
</feature>
<dbReference type="GO" id="GO:0006623">
    <property type="term" value="P:protein targeting to vacuole"/>
    <property type="evidence" value="ECO:0007669"/>
    <property type="project" value="TreeGrafter"/>
</dbReference>
<evidence type="ECO:0000256" key="1">
    <source>
        <dbReference type="ARBA" id="ARBA00012513"/>
    </source>
</evidence>
<dbReference type="Pfam" id="PF22956">
    <property type="entry name" value="VPS15-like_hel"/>
    <property type="match status" value="2"/>
</dbReference>
<evidence type="ECO:0000256" key="9">
    <source>
        <dbReference type="PROSITE-ProRule" id="PRU00221"/>
    </source>
</evidence>
<feature type="compositionally biased region" description="Polar residues" evidence="10">
    <location>
        <begin position="897"/>
        <end position="908"/>
    </location>
</feature>
<organism evidence="12">
    <name type="scientific">Ditylum brightwellii</name>
    <dbReference type="NCBI Taxonomy" id="49249"/>
    <lineage>
        <taxon>Eukaryota</taxon>
        <taxon>Sar</taxon>
        <taxon>Stramenopiles</taxon>
        <taxon>Ochrophyta</taxon>
        <taxon>Bacillariophyta</taxon>
        <taxon>Mediophyceae</taxon>
        <taxon>Lithodesmiophycidae</taxon>
        <taxon>Lithodesmiales</taxon>
        <taxon>Lithodesmiaceae</taxon>
        <taxon>Ditylum</taxon>
    </lineage>
</organism>
<dbReference type="SUPFAM" id="SSF50978">
    <property type="entry name" value="WD40 repeat-like"/>
    <property type="match status" value="1"/>
</dbReference>
<evidence type="ECO:0000256" key="4">
    <source>
        <dbReference type="ARBA" id="ARBA00022737"/>
    </source>
</evidence>
<feature type="compositionally biased region" description="Polar residues" evidence="10">
    <location>
        <begin position="356"/>
        <end position="375"/>
    </location>
</feature>
<dbReference type="GO" id="GO:0005524">
    <property type="term" value="F:ATP binding"/>
    <property type="evidence" value="ECO:0007669"/>
    <property type="project" value="UniProtKB-KW"/>
</dbReference>
<dbReference type="GO" id="GO:0004674">
    <property type="term" value="F:protein serine/threonine kinase activity"/>
    <property type="evidence" value="ECO:0007669"/>
    <property type="project" value="UniProtKB-KW"/>
</dbReference>
<dbReference type="PROSITE" id="PS50077">
    <property type="entry name" value="HEAT_REPEAT"/>
    <property type="match status" value="1"/>
</dbReference>
<dbReference type="SUPFAM" id="SSF48371">
    <property type="entry name" value="ARM repeat"/>
    <property type="match status" value="1"/>
</dbReference>
<feature type="region of interest" description="Disordered" evidence="10">
    <location>
        <begin position="306"/>
        <end position="327"/>
    </location>
</feature>
<sequence>MKRIRCEILSPDARIALVARHYSWILKETVGVEDSWGERYFARVLGPTVYKFEEKHGPSKKDVNSDEPGLPDDSDEGKSASDSSPPAKISNNSVLDFDDDALLAETEALLRSLEEGAFWGEGRDENGADTLPLSSQNASSSNPPFLKDNFSRHLHMDNSTLSPSASSLIILLQLVISTLRHVQRPSSKLLSIQLLRRLSLFSTDETLLQRIVPSLVSLLQDSDASVRASAISTLAEILSTIRTFPPSDAKLFPQYIFKRISHLVSDPCVMVRVAFTESIGLLAETSLRFLDMSYAVHLYDLVESGGDSVEQPMSPSEEKKDNKKDNTKAVVPEFSDDLAKLLGGKNGSTKKEDKSLSATTSNVSDDSPLSTNVVHPPDTASNVLIDSSSYDADLASLQDTISRWVIQTTDTSNGNSSKTKLALLHNIERICNFFGHDGVMSFILPQVLAFLNDRQDWQLRAKLFQHLPSICAVVGRAATEQFVVPCVETALVDIGEDMVMCRGLDCLANLVGMGLITRSMLFGKFGTTKAEEKSEKRNPDDKSIGIIQKYSPLLIYPSADVRHAASSLISAACRLVGFPDDEVFVVPLIRPYLRFQPSRKHLETPKGLESCLVHPFTRYELELELEKLSGRHENKATTDQSSPQWTSIEALKEKKDVPDIIFGAADHNVIAREEIPKKEVDEAESLQPETPRVENMKAYLRLLGNSRKYLRDNTPKINWSPAKLDGTIDGSLKLAHKCMVPNQKYVELVTSKFLPDWYDTLRQISSQDSSISQEESALQMNSLLSQVYGLTISQPSTSIQPSKWQDSADIRGEAFSKLSDGQMTSESAKSLLSSDETILFESSKNGQWGSLAVLDPSLTDNSLLMSKLMTLRVPPLPPRLGVLREADGRAFSFHGQLASTTDTSNDSEFSYEWKPRADSPVASSSPSSEHTGPVTRLAVSQDQAFFVSASHDGTSRVWELRQIQESAGGLRSCLSYDGHCSTSNGKTTNARINDAAIIENSHSVVTGASDGAVHVWRVDMVMSMSRKSVISSSGNVDTFARPSVGRYYENAKVSGSSLVRQVDPQEGEVMAVSHFNTPSASVVAFATQKGSVHSWDLRSAVEPFCLNIKPELGYLTSMAVGDDRNWLVAGTNRGYLALWDVRFQMMVQLWRHSSGAPVSRLATSFAQLPSTGEARPLIFMGCGPNEASVFDVSDGSCQQCFRVLDPELSYVDQSSLPLSCSTLPALQNVRIPSISQDRILAAGTAISGITNGRLTPTEPSIYGLSGRVGTSGQNYLITGGSDRTIRYWSFSDVAKCYNVSGIPLSQPRPTFESINTGRNSRLFLCRPMPFPKTGEVESSKIPRKLQRGAMRPENHHRDAILDLKKVDFPMNGLLSCSRDGVIKLWR</sequence>
<feature type="region of interest" description="Disordered" evidence="10">
    <location>
        <begin position="342"/>
        <end position="375"/>
    </location>
</feature>
<keyword evidence="3" id="KW-0808">Transferase</keyword>
<dbReference type="GO" id="GO:0045324">
    <property type="term" value="P:late endosome to vacuole transport"/>
    <property type="evidence" value="ECO:0007669"/>
    <property type="project" value="InterPro"/>
</dbReference>
<feature type="compositionally biased region" description="Low complexity" evidence="10">
    <location>
        <begin position="919"/>
        <end position="928"/>
    </location>
</feature>
<evidence type="ECO:0000259" key="11">
    <source>
        <dbReference type="Pfam" id="PF22956"/>
    </source>
</evidence>
<dbReference type="InterPro" id="IPR055231">
    <property type="entry name" value="2AA_helical"/>
</dbReference>
<dbReference type="PROSITE" id="PS50294">
    <property type="entry name" value="WD_REPEATS_REGION"/>
    <property type="match status" value="1"/>
</dbReference>
<feature type="region of interest" description="Disordered" evidence="10">
    <location>
        <begin position="54"/>
        <end position="92"/>
    </location>
</feature>
<evidence type="ECO:0000256" key="7">
    <source>
        <dbReference type="ARBA" id="ARBA00022840"/>
    </source>
</evidence>
<dbReference type="GO" id="GO:0034272">
    <property type="term" value="C:phosphatidylinositol 3-kinase complex, class III, type II"/>
    <property type="evidence" value="ECO:0007669"/>
    <property type="project" value="TreeGrafter"/>
</dbReference>
<dbReference type="PANTHER" id="PTHR17583:SF0">
    <property type="entry name" value="PHOSPHOINOSITIDE 3-KINASE REGULATORY SUBUNIT 4"/>
    <property type="match status" value="1"/>
</dbReference>
<dbReference type="EMBL" id="HBGN01008999">
    <property type="protein sequence ID" value="CAD9320118.1"/>
    <property type="molecule type" value="Transcribed_RNA"/>
</dbReference>
<feature type="repeat" description="WD" evidence="9">
    <location>
        <begin position="1373"/>
        <end position="1386"/>
    </location>
</feature>
<feature type="domain" description="Phosphatase 2A Regulatory Subunit A helical" evidence="11">
    <location>
        <begin position="171"/>
        <end position="342"/>
    </location>
</feature>
<dbReference type="InterPro" id="IPR021133">
    <property type="entry name" value="HEAT_type_2"/>
</dbReference>
<dbReference type="GO" id="GO:0016236">
    <property type="term" value="P:macroautophagy"/>
    <property type="evidence" value="ECO:0007669"/>
    <property type="project" value="InterPro"/>
</dbReference>
<dbReference type="PROSITE" id="PS50082">
    <property type="entry name" value="WD_REPEATS_2"/>
    <property type="match status" value="2"/>
</dbReference>
<keyword evidence="6" id="KW-0418">Kinase</keyword>
<feature type="domain" description="Phosphatase 2A Regulatory Subunit A helical" evidence="11">
    <location>
        <begin position="381"/>
        <end position="618"/>
    </location>
</feature>
<feature type="compositionally biased region" description="Basic and acidic residues" evidence="10">
    <location>
        <begin position="54"/>
        <end position="64"/>
    </location>
</feature>
<dbReference type="InterPro" id="IPR045162">
    <property type="entry name" value="Vps15-like"/>
</dbReference>
<dbReference type="InterPro" id="IPR036322">
    <property type="entry name" value="WD40_repeat_dom_sf"/>
</dbReference>
<feature type="compositionally biased region" description="Basic and acidic residues" evidence="10">
    <location>
        <begin position="316"/>
        <end position="327"/>
    </location>
</feature>
<dbReference type="GO" id="GO:0071561">
    <property type="term" value="C:nucleus-vacuole junction"/>
    <property type="evidence" value="ECO:0007669"/>
    <property type="project" value="TreeGrafter"/>
</dbReference>
<evidence type="ECO:0000256" key="10">
    <source>
        <dbReference type="SAM" id="MobiDB-lite"/>
    </source>
</evidence>
<proteinExistence type="predicted"/>
<evidence type="ECO:0000256" key="3">
    <source>
        <dbReference type="ARBA" id="ARBA00022679"/>
    </source>
</evidence>
<dbReference type="InterPro" id="IPR015943">
    <property type="entry name" value="WD40/YVTN_repeat-like_dom_sf"/>
</dbReference>
<evidence type="ECO:0000256" key="6">
    <source>
        <dbReference type="ARBA" id="ARBA00022777"/>
    </source>
</evidence>
<evidence type="ECO:0000256" key="2">
    <source>
        <dbReference type="ARBA" id="ARBA00022527"/>
    </source>
</evidence>
<feature type="compositionally biased region" description="Polar residues" evidence="10">
    <location>
        <begin position="80"/>
        <end position="92"/>
    </location>
</feature>
<keyword evidence="4" id="KW-0677">Repeat</keyword>
<dbReference type="InterPro" id="IPR011989">
    <property type="entry name" value="ARM-like"/>
</dbReference>
<reference evidence="12" key="1">
    <citation type="submission" date="2021-01" db="EMBL/GenBank/DDBJ databases">
        <authorList>
            <person name="Corre E."/>
            <person name="Pelletier E."/>
            <person name="Niang G."/>
            <person name="Scheremetjew M."/>
            <person name="Finn R."/>
            <person name="Kale V."/>
            <person name="Holt S."/>
            <person name="Cochrane G."/>
            <person name="Meng A."/>
            <person name="Brown T."/>
            <person name="Cohen L."/>
        </authorList>
    </citation>
    <scope>NUCLEOTIDE SEQUENCE</scope>
    <source>
        <strain evidence="12">Pop2</strain>
    </source>
</reference>
<dbReference type="Gene3D" id="1.25.10.10">
    <property type="entry name" value="Leucine-rich Repeat Variant"/>
    <property type="match status" value="2"/>
</dbReference>
<feature type="region of interest" description="Disordered" evidence="10">
    <location>
        <begin position="897"/>
        <end position="934"/>
    </location>
</feature>
<feature type="repeat" description="HEAT" evidence="8">
    <location>
        <begin position="211"/>
        <end position="243"/>
    </location>
</feature>
<dbReference type="GO" id="GO:0034271">
    <property type="term" value="C:phosphatidylinositol 3-kinase complex, class III, type I"/>
    <property type="evidence" value="ECO:0007669"/>
    <property type="project" value="TreeGrafter"/>
</dbReference>
<dbReference type="GO" id="GO:0005770">
    <property type="term" value="C:late endosome"/>
    <property type="evidence" value="ECO:0007669"/>
    <property type="project" value="TreeGrafter"/>
</dbReference>
<gene>
    <name evidence="12" type="ORF">DBRI1063_LOCUS5782</name>
</gene>
<keyword evidence="5" id="KW-0547">Nucleotide-binding</keyword>
<accession>A0A7S1YUM8</accession>
<dbReference type="SMART" id="SM00320">
    <property type="entry name" value="WD40"/>
    <property type="match status" value="6"/>
</dbReference>
<evidence type="ECO:0000313" key="12">
    <source>
        <dbReference type="EMBL" id="CAD9320118.1"/>
    </source>
</evidence>
<dbReference type="Pfam" id="PF00400">
    <property type="entry name" value="WD40"/>
    <property type="match status" value="1"/>
</dbReference>
<protein>
    <recommendedName>
        <fullName evidence="1">non-specific serine/threonine protein kinase</fullName>
        <ecNumber evidence="1">2.7.11.1</ecNumber>
    </recommendedName>
</protein>
<feature type="region of interest" description="Disordered" evidence="10">
    <location>
        <begin position="124"/>
        <end position="146"/>
    </location>
</feature>
<keyword evidence="7" id="KW-0067">ATP-binding</keyword>
<dbReference type="InterPro" id="IPR016024">
    <property type="entry name" value="ARM-type_fold"/>
</dbReference>
<name>A0A7S1YUM8_9STRA</name>
<dbReference type="EC" id="2.7.11.1" evidence="1"/>
<keyword evidence="9" id="KW-0853">WD repeat</keyword>
<keyword evidence="2" id="KW-0723">Serine/threonine-protein kinase</keyword>
<evidence type="ECO:0000256" key="5">
    <source>
        <dbReference type="ARBA" id="ARBA00022741"/>
    </source>
</evidence>
<feature type="compositionally biased region" description="Polar residues" evidence="10">
    <location>
        <begin position="132"/>
        <end position="143"/>
    </location>
</feature>
<dbReference type="PANTHER" id="PTHR17583">
    <property type="entry name" value="PHOSPHOINOSITIDE 3-KINASE REGULATORY SUBUNIT 4"/>
    <property type="match status" value="1"/>
</dbReference>
<evidence type="ECO:0000256" key="8">
    <source>
        <dbReference type="PROSITE-ProRule" id="PRU00103"/>
    </source>
</evidence>